<evidence type="ECO:0000256" key="5">
    <source>
        <dbReference type="SAM" id="SignalP"/>
    </source>
</evidence>
<reference evidence="7 8" key="1">
    <citation type="journal article" date="2013" name="J. Mol. Microbiol. Biotechnol.">
        <title>Analysis of the Complete Genomes of Acholeplasma brassicae , A. palmae and A. laidlawii and Their Comparison to the Obligate Parasites from ' Candidatus Phytoplasma'.</title>
        <authorList>
            <person name="Kube M."/>
            <person name="Siewert C."/>
            <person name="Migdoll A.M."/>
            <person name="Duduk B."/>
            <person name="Holz S."/>
            <person name="Rabus R."/>
            <person name="Seemuller E."/>
            <person name="Mitrovic J."/>
            <person name="Muller I."/>
            <person name="Buttner C."/>
            <person name="Reinhardt R."/>
        </authorList>
    </citation>
    <scope>NUCLEOTIDE SEQUENCE [LARGE SCALE GENOMIC DNA]</scope>
    <source>
        <strain evidence="8">0502</strain>
    </source>
</reference>
<gene>
    <name evidence="7" type="ORF">BN85309580</name>
</gene>
<sequence length="267" mass="29405">MKKLVSLILAVTAGLFLASCQGQNNIFTYTIDESYTEYITLGTSADYPPYEWPMKVSGKQTLVGIDIEIAKEVAKALGKNLKVVNKGFEFLLDDLENGKVDFVLAGMNPSEERKKQVDFSIIYYEANQVILVNESEKDSFASLESLNVASLRIGAQIGSVQQTLVEEHFNKAQTQFIQSVPDLVLRLSNKQLNAVVVERPVAEGYLKNISGLHILDLQIGNPEEGSAAAVQKGNTELLAVINQVLESLISSGKMDQIIFDMTELNKN</sequence>
<evidence type="ECO:0000256" key="2">
    <source>
        <dbReference type="ARBA" id="ARBA00010333"/>
    </source>
</evidence>
<dbReference type="GO" id="GO:0030313">
    <property type="term" value="C:cell envelope"/>
    <property type="evidence" value="ECO:0007669"/>
    <property type="project" value="UniProtKB-SubCell"/>
</dbReference>
<dbReference type="PANTHER" id="PTHR35936">
    <property type="entry name" value="MEMBRANE-BOUND LYTIC MUREIN TRANSGLYCOSYLASE F"/>
    <property type="match status" value="1"/>
</dbReference>
<dbReference type="Gene3D" id="3.40.190.10">
    <property type="entry name" value="Periplasmic binding protein-like II"/>
    <property type="match status" value="2"/>
</dbReference>
<evidence type="ECO:0000313" key="8">
    <source>
        <dbReference type="Proteomes" id="UP000032737"/>
    </source>
</evidence>
<feature type="signal peptide" evidence="5">
    <location>
        <begin position="1"/>
        <end position="18"/>
    </location>
</feature>
<evidence type="ECO:0000256" key="1">
    <source>
        <dbReference type="ARBA" id="ARBA00004196"/>
    </source>
</evidence>
<keyword evidence="8" id="KW-1185">Reference proteome</keyword>
<feature type="domain" description="Solute-binding protein family 3/N-terminal" evidence="6">
    <location>
        <begin position="38"/>
        <end position="261"/>
    </location>
</feature>
<dbReference type="PANTHER" id="PTHR35936:SF17">
    <property type="entry name" value="ARGININE-BINDING EXTRACELLULAR PROTEIN ARTP"/>
    <property type="match status" value="1"/>
</dbReference>
<comment type="similarity">
    <text evidence="2 4">Belongs to the bacterial solute-binding protein 3 family.</text>
</comment>
<dbReference type="AlphaFoldDB" id="U4KT31"/>
<dbReference type="Proteomes" id="UP000032737">
    <property type="component" value="Chromosome"/>
</dbReference>
<comment type="subcellular location">
    <subcellularLocation>
        <location evidence="1">Cell envelope</location>
    </subcellularLocation>
</comment>
<feature type="chain" id="PRO_5004650723" evidence="5">
    <location>
        <begin position="19"/>
        <end position="267"/>
    </location>
</feature>
<evidence type="ECO:0000313" key="7">
    <source>
        <dbReference type="EMBL" id="CCV65979.1"/>
    </source>
</evidence>
<dbReference type="EMBL" id="FO681348">
    <property type="protein sequence ID" value="CCV65979.1"/>
    <property type="molecule type" value="Genomic_DNA"/>
</dbReference>
<dbReference type="PROSITE" id="PS51257">
    <property type="entry name" value="PROKAR_LIPOPROTEIN"/>
    <property type="match status" value="1"/>
</dbReference>
<dbReference type="InterPro" id="IPR018313">
    <property type="entry name" value="SBP_3_CS"/>
</dbReference>
<dbReference type="OrthoDB" id="9774451at2"/>
<organism evidence="7 8">
    <name type="scientific">Acholeplasma brassicae</name>
    <dbReference type="NCBI Taxonomy" id="61635"/>
    <lineage>
        <taxon>Bacteria</taxon>
        <taxon>Bacillati</taxon>
        <taxon>Mycoplasmatota</taxon>
        <taxon>Mollicutes</taxon>
        <taxon>Acholeplasmatales</taxon>
        <taxon>Acholeplasmataceae</taxon>
        <taxon>Acholeplasma</taxon>
    </lineage>
</organism>
<dbReference type="HOGENOM" id="CLU_019602_18_2_14"/>
<evidence type="ECO:0000259" key="6">
    <source>
        <dbReference type="SMART" id="SM00062"/>
    </source>
</evidence>
<dbReference type="InterPro" id="IPR001638">
    <property type="entry name" value="Solute-binding_3/MltF_N"/>
</dbReference>
<dbReference type="Pfam" id="PF00497">
    <property type="entry name" value="SBP_bac_3"/>
    <property type="match status" value="1"/>
</dbReference>
<accession>U4KT31</accession>
<dbReference type="SUPFAM" id="SSF53850">
    <property type="entry name" value="Periplasmic binding protein-like II"/>
    <property type="match status" value="1"/>
</dbReference>
<evidence type="ECO:0000256" key="4">
    <source>
        <dbReference type="RuleBase" id="RU003744"/>
    </source>
</evidence>
<name>U4KT31_9MOLU</name>
<dbReference type="SMART" id="SM00062">
    <property type="entry name" value="PBPb"/>
    <property type="match status" value="1"/>
</dbReference>
<proteinExistence type="inferred from homology"/>
<dbReference type="KEGG" id="abra:BN85309580"/>
<protein>
    <submittedName>
        <fullName evidence="7">Amino acid ABC transporter, substrate-binding component</fullName>
    </submittedName>
</protein>
<dbReference type="RefSeq" id="WP_030004841.1">
    <property type="nucleotide sequence ID" value="NC_022549.1"/>
</dbReference>
<evidence type="ECO:0000256" key="3">
    <source>
        <dbReference type="ARBA" id="ARBA00022729"/>
    </source>
</evidence>
<dbReference type="PROSITE" id="PS01039">
    <property type="entry name" value="SBP_BACTERIAL_3"/>
    <property type="match status" value="1"/>
</dbReference>
<dbReference type="STRING" id="61635.BN85309580"/>
<keyword evidence="3 5" id="KW-0732">Signal</keyword>